<dbReference type="PANTHER" id="PTHR38338">
    <property type="entry name" value="AGAP013079-PA"/>
    <property type="match status" value="1"/>
</dbReference>
<organism evidence="2 3">
    <name type="scientific">Meganyctiphanes norvegica</name>
    <name type="common">Northern krill</name>
    <name type="synonym">Thysanopoda norvegica</name>
    <dbReference type="NCBI Taxonomy" id="48144"/>
    <lineage>
        <taxon>Eukaryota</taxon>
        <taxon>Metazoa</taxon>
        <taxon>Ecdysozoa</taxon>
        <taxon>Arthropoda</taxon>
        <taxon>Crustacea</taxon>
        <taxon>Multicrustacea</taxon>
        <taxon>Malacostraca</taxon>
        <taxon>Eumalacostraca</taxon>
        <taxon>Eucarida</taxon>
        <taxon>Euphausiacea</taxon>
        <taxon>Euphausiidae</taxon>
        <taxon>Meganyctiphanes</taxon>
    </lineage>
</organism>
<gene>
    <name evidence="2" type="ORF">MNOR_LOCUS24068</name>
</gene>
<name>A0AAV2RG24_MEGNR</name>
<feature type="compositionally biased region" description="Gly residues" evidence="1">
    <location>
        <begin position="36"/>
        <end position="46"/>
    </location>
</feature>
<evidence type="ECO:0000313" key="3">
    <source>
        <dbReference type="Proteomes" id="UP001497623"/>
    </source>
</evidence>
<dbReference type="Proteomes" id="UP001497623">
    <property type="component" value="Unassembled WGS sequence"/>
</dbReference>
<reference evidence="2 3" key="1">
    <citation type="submission" date="2024-05" db="EMBL/GenBank/DDBJ databases">
        <authorList>
            <person name="Wallberg A."/>
        </authorList>
    </citation>
    <scope>NUCLEOTIDE SEQUENCE [LARGE SCALE GENOMIC DNA]</scope>
</reference>
<feature type="region of interest" description="Disordered" evidence="1">
    <location>
        <begin position="22"/>
        <end position="173"/>
    </location>
</feature>
<feature type="compositionally biased region" description="Basic and acidic residues" evidence="1">
    <location>
        <begin position="161"/>
        <end position="173"/>
    </location>
</feature>
<feature type="compositionally biased region" description="Polar residues" evidence="1">
    <location>
        <begin position="114"/>
        <end position="138"/>
    </location>
</feature>
<dbReference type="AlphaFoldDB" id="A0AAV2RG24"/>
<sequence>MCAFMMPVVKNDWDVYKVDKRSRNNSETSDMLGALPLGGGMGGGGGRRSRQGQSGGRRRLSEGGRSHSYHVAPSSHHDLQYVNAHNRAYHSHANSRNHSEASLGKYAGDLASPAKSSQSLKKKSNGPTKSQSSNSLNKFHTKVMDKLKSALNLRDQNSESTKNEDPEDTRSQS</sequence>
<dbReference type="PANTHER" id="PTHR38338:SF1">
    <property type="entry name" value="AGAP013079-PA"/>
    <property type="match status" value="1"/>
</dbReference>
<accession>A0AAV2RG24</accession>
<proteinExistence type="predicted"/>
<keyword evidence="3" id="KW-1185">Reference proteome</keyword>
<comment type="caution">
    <text evidence="2">The sequence shown here is derived from an EMBL/GenBank/DDBJ whole genome shotgun (WGS) entry which is preliminary data.</text>
</comment>
<evidence type="ECO:0000313" key="2">
    <source>
        <dbReference type="EMBL" id="CAL4123508.1"/>
    </source>
</evidence>
<evidence type="ECO:0000256" key="1">
    <source>
        <dbReference type="SAM" id="MobiDB-lite"/>
    </source>
</evidence>
<dbReference type="EMBL" id="CAXKWB010021754">
    <property type="protein sequence ID" value="CAL4123508.1"/>
    <property type="molecule type" value="Genomic_DNA"/>
</dbReference>
<protein>
    <submittedName>
        <fullName evidence="2">Uncharacterized protein</fullName>
    </submittedName>
</protein>